<dbReference type="Proteomes" id="UP001528673">
    <property type="component" value="Unassembled WGS sequence"/>
</dbReference>
<dbReference type="SUPFAM" id="SSF49373">
    <property type="entry name" value="Invasin/intimin cell-adhesion fragments"/>
    <property type="match status" value="18"/>
</dbReference>
<feature type="chain" id="PRO_5045722177" evidence="2">
    <location>
        <begin position="26"/>
        <end position="2491"/>
    </location>
</feature>
<accession>A0ABT5N5F5</accession>
<feature type="domain" description="Big-1" evidence="3">
    <location>
        <begin position="1233"/>
        <end position="1332"/>
    </location>
</feature>
<name>A0ABT5N5F5_9BURK</name>
<evidence type="ECO:0000256" key="1">
    <source>
        <dbReference type="ARBA" id="ARBA00010116"/>
    </source>
</evidence>
<feature type="domain" description="Big-1" evidence="3">
    <location>
        <begin position="909"/>
        <end position="1003"/>
    </location>
</feature>
<dbReference type="EMBL" id="JAQSIP010000012">
    <property type="protein sequence ID" value="MDD0840789.1"/>
    <property type="molecule type" value="Genomic_DNA"/>
</dbReference>
<feature type="signal peptide" evidence="2">
    <location>
        <begin position="1"/>
        <end position="25"/>
    </location>
</feature>
<reference evidence="4 5" key="1">
    <citation type="submission" date="2023-02" db="EMBL/GenBank/DDBJ databases">
        <title>Bacterial whole genomic sequence of Curvibacter sp. HBC61.</title>
        <authorList>
            <person name="Le V."/>
            <person name="Ko S.-R."/>
            <person name="Ahn C.-Y."/>
            <person name="Oh H.-M."/>
        </authorList>
    </citation>
    <scope>NUCLEOTIDE SEQUENCE [LARGE SCALE GENOMIC DNA]</scope>
    <source>
        <strain evidence="4 5">HBC61</strain>
    </source>
</reference>
<dbReference type="PROSITE" id="PS51127">
    <property type="entry name" value="BIG1"/>
    <property type="match status" value="8"/>
</dbReference>
<evidence type="ECO:0000256" key="2">
    <source>
        <dbReference type="SAM" id="SignalP"/>
    </source>
</evidence>
<dbReference type="PANTHER" id="PTHR39576:SF1">
    <property type="entry name" value="INVASIN"/>
    <property type="match status" value="1"/>
</dbReference>
<gene>
    <name evidence="4" type="ORF">PSQ40_19590</name>
</gene>
<proteinExistence type="inferred from homology"/>
<dbReference type="SMART" id="SM00634">
    <property type="entry name" value="BID_1"/>
    <property type="match status" value="17"/>
</dbReference>
<evidence type="ECO:0000259" key="3">
    <source>
        <dbReference type="PROSITE" id="PS51127"/>
    </source>
</evidence>
<dbReference type="InterPro" id="IPR003344">
    <property type="entry name" value="Big_1_dom"/>
</dbReference>
<evidence type="ECO:0000313" key="4">
    <source>
        <dbReference type="EMBL" id="MDD0840789.1"/>
    </source>
</evidence>
<feature type="domain" description="Big-1" evidence="3">
    <location>
        <begin position="1670"/>
        <end position="1765"/>
    </location>
</feature>
<keyword evidence="5" id="KW-1185">Reference proteome</keyword>
<keyword evidence="2" id="KW-0732">Signal</keyword>
<feature type="domain" description="Big-1" evidence="3">
    <location>
        <begin position="1126"/>
        <end position="1223"/>
    </location>
</feature>
<feature type="domain" description="Big-1" evidence="3">
    <location>
        <begin position="701"/>
        <end position="795"/>
    </location>
</feature>
<dbReference type="InterPro" id="IPR008979">
    <property type="entry name" value="Galactose-bd-like_sf"/>
</dbReference>
<feature type="domain" description="Big-1" evidence="3">
    <location>
        <begin position="805"/>
        <end position="899"/>
    </location>
</feature>
<feature type="domain" description="Big-1" evidence="3">
    <location>
        <begin position="1561"/>
        <end position="1660"/>
    </location>
</feature>
<sequence length="2491" mass="239015">MQAAHWCAMGLTLLLWLLLASAALAQTSTYVSNPESFEGSTLNASFGGNGFTVTNTFARSGTKSIRSNSSGAQLDIDYLVPRGSTYTLSYWQYCANTAQCPANSYTYLAATSGRVLAGTGTIYAAQSCPSGNAIGVWSRCQATFSVPANASSNYVWLRLSTYNNGTFYIDDLSMVDSSNKLSLSKTNPASLVVGTASDYSFTVSNTGSVASGTTLHVYEQLPAHVAFNSGAVATGGSVTPSAVSCSVVSGTVASGQLLNCAVTLPGALAAGTGSANFTLNVTPQPGVASSVSNKAQIDPTGTNAAQTPSACTANGTPAGCAVTPLQSVGNGVSLGLTKANPASLMVGSSSAYQLTLSNTGANPSATSLVVYDQLPANFQYDGAAPLATGSVTPTGVSCASSGQVSTGLLLTCTVSLPAGGVPASTGTAAFSISATPLAGAAGVSASNKAAIDSTGQNAAQTPSSCTANNSPTAGCAVAAAMSPFAPATAAQSQLSLAPAGPLVAGAASYTLTVTARDSAGHVVTDQSYTYQFSSSGASLSAASCSTATSGGSAGSCSVTLSSSVAGSYTVSASLSGAAIAGSPGSAVFVAGAATAAASRVSISSGPKAANGSDAYTITATAYDANGNLASNASNTFSFSAPGAGAALSASTCTSTTGTCSVTLTATTAGSYPITASLGGTAVGGTNPVTAVFVAGAATAAASRVSISSGPKAANGSDAYTITATAYDANGNLASNASNTFSFSAPGAGAALSASTCTSTTGTCSVTLTATTAGSYPITASLGGMAVGGTNPVTGVFGAGAATAAASRVSISSGPKAANGSDAYTITATAYDANGNLASNASNTFSFSAPGAGAALSASTCTSTTGTCSVTLTATTAGSYPITASLGGMAVGGTNPVTGVFGAGAATAAASRVAISNGPLTADGVAAYTLTVTAYDAQGNVVNGASNTFSFSAPAAGASLSASTCTSTTGTCSVSLRATIAGSYPITVSLGGTAVGGTNPVTGVFVAGQPVASASSLAIDAGPKTANGAEAYTLTVTAYDAQGNLNTSTASTYSFDALQPSSGATLSAGTCTTATTGPQAGRCSVSLSATVAGNYSVSARLDGVLIGGSNPAQAVFVAGPPTAASSRVDISAGPRMADGNDSYTLTVRALDAQGNLYTGQSTTFSFSPAAAGANLSALSCSTATTGAGAGSCSVTLTATVAGSYAITASLGGTAVGGTNPVTGVFVAGNPTAASARVAISTGPLVADGVSAYTLTASASDANGNLNTASATTVTFSSPGAGASLSANSCTTATSGAGAGTCTVSLTATVAGSYPITASLGGTPLGGTNPVTGVFVAGAATADGSRVSIDPPGPLTANGVASYTLTVRAQDAQGNLQTGSALDFSFSPPAAGGSLSATTCRTATSGPQAGTCTVTLSATVAAIYSISASLGGTPLGGSNPVSARFVAGEAVAATARASIDAGPKQANGSDAYTLTARASDAFGNLDSSRVYTFNFSPPAAGASLSAASCSTPTTGPTAGTCTVTLSATVVGSYAISVSLGGEALGGTNPLTGSFEAGPSTAASARVSLSSGPKIANGTDAYTLTARAMDANGNLNTSAAMTVAFSSPGGGVSLSAGSCTTATTGAQAGTCAVTVTATVAGSYAITASAGGTAVGGSNPVTAVFVAGSVVAGSSTLAIDSGPKTANGVEAYTLTVTARDAQGNLVTANSSFNFSLGSAGATLSANSCNTTAGVCSVTLRSTVAGTHAVTASLAGQNIGGSNPASAVFVAGPAVAGSSRLSISPGGPRAANGSDAYAITASAYDAQGNLVTGVSQTFVFSSPAAGATLSANSCTTSTGACTVQLTATVVGSYQASATLGGTALGGTNPVTATFQAGVATAAQSQALISTGPKLANGVDAYTVSAVAYDAQGNAVTLNPVTFTFALVNTPSAASLSAASCVTPTTGPDAGRCSVTLVATSAAAYPVQVRLDGTGLASPVANSPVTGVFVAGAATAASSRISLSSGPKTANGSDDYTLSASAYDAQGNLNTATSTDFSFALSGAGASLRAATCSTGTTGTCSITVTATVAGNYPITARTGGVLVGGSNPVTAAFVAGLASAASSQLSITAGPRMANGVDSHVITVTALDAQGNLAVSPAVTFAFSVPGTGVTLSATQCVTALTGPGAGSCTVNLTATVAGSHAVTARLGGVPLGGSNPVSGVFVAQGASAARSMVTIDLSGGVHYANGSDSYTITATAMDAMGNLNQWQPQTFEFVVQGVGLTSRVLSETRLRNNPALSGSTLSANQCTTTVTGPAAGTCSITLRSVQAGWTVVQTSLTGVPLAQAVGGQVAAQFMPGPVSAATSSISLDSGPKLADGQAFYTLTATARDAQGNLKTDAPTIFNFSNAGAGAFLSAASCSTATSGAGAGTCSVTWRATVAGVYPVQATEGGVAVGVPTNGWVNANFVNLALAPAPSPNGVTAVPTLGEWAMLGLIGLMPWLAWAQRRPRRVPGPLQR</sequence>
<comment type="similarity">
    <text evidence="1">Belongs to the intimin/invasin family.</text>
</comment>
<protein>
    <submittedName>
        <fullName evidence="4">Invasin domain 3-containing protein</fullName>
    </submittedName>
</protein>
<dbReference type="SUPFAM" id="SSF49785">
    <property type="entry name" value="Galactose-binding domain-like"/>
    <property type="match status" value="1"/>
</dbReference>
<dbReference type="Pfam" id="PF02369">
    <property type="entry name" value="Big_1"/>
    <property type="match status" value="12"/>
</dbReference>
<dbReference type="InterPro" id="IPR051715">
    <property type="entry name" value="Intimin-Invasin_domain"/>
</dbReference>
<organism evidence="4 5">
    <name type="scientific">Curvibacter cyanobacteriorum</name>
    <dbReference type="NCBI Taxonomy" id="3026422"/>
    <lineage>
        <taxon>Bacteria</taxon>
        <taxon>Pseudomonadati</taxon>
        <taxon>Pseudomonadota</taxon>
        <taxon>Betaproteobacteria</taxon>
        <taxon>Burkholderiales</taxon>
        <taxon>Comamonadaceae</taxon>
        <taxon>Curvibacter</taxon>
    </lineage>
</organism>
<evidence type="ECO:0000313" key="5">
    <source>
        <dbReference type="Proteomes" id="UP001528673"/>
    </source>
</evidence>
<dbReference type="Gene3D" id="2.60.120.260">
    <property type="entry name" value="Galactose-binding domain-like"/>
    <property type="match status" value="1"/>
</dbReference>
<dbReference type="InterPro" id="IPR008964">
    <property type="entry name" value="Invasin/intimin_cell_adhesion"/>
</dbReference>
<dbReference type="PANTHER" id="PTHR39576">
    <property type="entry name" value="ATTACHING AND EFFACING PROTEIN HOMOLOG-RELATED-RELATED"/>
    <property type="match status" value="1"/>
</dbReference>
<dbReference type="Gene3D" id="2.60.40.10">
    <property type="entry name" value="Immunoglobulins"/>
    <property type="match status" value="18"/>
</dbReference>
<feature type="domain" description="Big-1" evidence="3">
    <location>
        <begin position="597"/>
        <end position="691"/>
    </location>
</feature>
<comment type="caution">
    <text evidence="4">The sequence shown here is derived from an EMBL/GenBank/DDBJ whole genome shotgun (WGS) entry which is preliminary data.</text>
</comment>
<dbReference type="InterPro" id="IPR013783">
    <property type="entry name" value="Ig-like_fold"/>
</dbReference>